<evidence type="ECO:0000313" key="4">
    <source>
        <dbReference type="WBParaSite" id="PSAMB.scaffold904size63257.g9547.t1"/>
    </source>
</evidence>
<keyword evidence="2" id="KW-0732">Signal</keyword>
<feature type="compositionally biased region" description="Acidic residues" evidence="1">
    <location>
        <begin position="157"/>
        <end position="166"/>
    </location>
</feature>
<protein>
    <submittedName>
        <fullName evidence="4">Uncharacterized protein</fullName>
    </submittedName>
</protein>
<evidence type="ECO:0000313" key="3">
    <source>
        <dbReference type="Proteomes" id="UP000887566"/>
    </source>
</evidence>
<proteinExistence type="predicted"/>
<dbReference type="WBParaSite" id="PSAMB.scaffold904size63257.g9547.t1">
    <property type="protein sequence ID" value="PSAMB.scaffold904size63257.g9547.t1"/>
    <property type="gene ID" value="PSAMB.scaffold904size63257.g9547"/>
</dbReference>
<evidence type="ECO:0000256" key="2">
    <source>
        <dbReference type="SAM" id="SignalP"/>
    </source>
</evidence>
<accession>A0A914XLQ1</accession>
<name>A0A914XLQ1_9BILA</name>
<feature type="signal peptide" evidence="2">
    <location>
        <begin position="1"/>
        <end position="23"/>
    </location>
</feature>
<evidence type="ECO:0000256" key="1">
    <source>
        <dbReference type="SAM" id="MobiDB-lite"/>
    </source>
</evidence>
<reference evidence="4" key="1">
    <citation type="submission" date="2022-11" db="UniProtKB">
        <authorList>
            <consortium name="WormBaseParasite"/>
        </authorList>
    </citation>
    <scope>IDENTIFICATION</scope>
</reference>
<organism evidence="3 4">
    <name type="scientific">Plectus sambesii</name>
    <dbReference type="NCBI Taxonomy" id="2011161"/>
    <lineage>
        <taxon>Eukaryota</taxon>
        <taxon>Metazoa</taxon>
        <taxon>Ecdysozoa</taxon>
        <taxon>Nematoda</taxon>
        <taxon>Chromadorea</taxon>
        <taxon>Plectida</taxon>
        <taxon>Plectina</taxon>
        <taxon>Plectoidea</taxon>
        <taxon>Plectidae</taxon>
        <taxon>Plectus</taxon>
    </lineage>
</organism>
<feature type="chain" id="PRO_5037378720" evidence="2">
    <location>
        <begin position="24"/>
        <end position="166"/>
    </location>
</feature>
<sequence length="166" mass="17483">MAFVIKLFLLCAVVFLVIESTKATDLKELAKALREKREMEASTALQVKESAELALQESALNVVGSSDVAVRNKRSCGGGGCGCCCCCCCCGCGGGGGCGRKKRQILTILRARRNSIAEEAIKGAANDWTGYSGGDYERGFGTGFGGESKQQQQQNGGDEDCAECDE</sequence>
<feature type="region of interest" description="Disordered" evidence="1">
    <location>
        <begin position="139"/>
        <end position="166"/>
    </location>
</feature>
<dbReference type="AlphaFoldDB" id="A0A914XLQ1"/>
<keyword evidence="3" id="KW-1185">Reference proteome</keyword>
<dbReference type="Proteomes" id="UP000887566">
    <property type="component" value="Unplaced"/>
</dbReference>